<name>A0ACD5DBV6_9LACO</name>
<gene>
    <name evidence="1" type="ORF">O0236_004950</name>
</gene>
<reference evidence="1" key="1">
    <citation type="submission" date="2024-08" db="EMBL/GenBank/DDBJ databases">
        <title>Lentilactobacillus sp. nov., isolated from tree bark.</title>
        <authorList>
            <person name="Phuengjayaem S."/>
            <person name="Tanasupawat S."/>
        </authorList>
    </citation>
    <scope>NUCLEOTIDE SEQUENCE</scope>
    <source>
        <strain evidence="1">SPB1-3</strain>
    </source>
</reference>
<proteinExistence type="predicted"/>
<dbReference type="EMBL" id="CP168151">
    <property type="protein sequence ID" value="XFD38786.1"/>
    <property type="molecule type" value="Genomic_DNA"/>
</dbReference>
<protein>
    <submittedName>
        <fullName evidence="1">Uncharacterized protein</fullName>
    </submittedName>
</protein>
<accession>A0ACD5DBV6</accession>
<evidence type="ECO:0000313" key="2">
    <source>
        <dbReference type="Proteomes" id="UP001149860"/>
    </source>
</evidence>
<organism evidence="1 2">
    <name type="scientific">Lentilactobacillus terminaliae</name>
    <dbReference type="NCBI Taxonomy" id="3003483"/>
    <lineage>
        <taxon>Bacteria</taxon>
        <taxon>Bacillati</taxon>
        <taxon>Bacillota</taxon>
        <taxon>Bacilli</taxon>
        <taxon>Lactobacillales</taxon>
        <taxon>Lactobacillaceae</taxon>
        <taxon>Lentilactobacillus</taxon>
    </lineage>
</organism>
<evidence type="ECO:0000313" key="1">
    <source>
        <dbReference type="EMBL" id="XFD38786.1"/>
    </source>
</evidence>
<dbReference type="Proteomes" id="UP001149860">
    <property type="component" value="Chromosome"/>
</dbReference>
<sequence>MANIAKTQFTNTNKQFQVQFLSLQKQIVDLQKVISPSKPEDNVKEGA</sequence>
<keyword evidence="2" id="KW-1185">Reference proteome</keyword>